<reference evidence="9" key="1">
    <citation type="submission" date="2020-10" db="EMBL/GenBank/DDBJ databases">
        <authorList>
            <person name="Gilroy R."/>
        </authorList>
    </citation>
    <scope>NUCLEOTIDE SEQUENCE</scope>
    <source>
        <strain evidence="9">CHK189-12415</strain>
    </source>
</reference>
<accession>A0A9D1J4F7</accession>
<dbReference type="PANTHER" id="PTHR43744">
    <property type="entry name" value="ABC TRANSPORTER PERMEASE PROTEIN MG189-RELATED-RELATED"/>
    <property type="match status" value="1"/>
</dbReference>
<evidence type="ECO:0000256" key="5">
    <source>
        <dbReference type="ARBA" id="ARBA00022989"/>
    </source>
</evidence>
<protein>
    <submittedName>
        <fullName evidence="9">Carbohydrate ABC transporter permease</fullName>
    </submittedName>
</protein>
<dbReference type="PANTHER" id="PTHR43744:SF9">
    <property type="entry name" value="POLYGALACTURONAN_RHAMNOGALACTURONAN TRANSPORT SYSTEM PERMEASE PROTEIN YTCP"/>
    <property type="match status" value="1"/>
</dbReference>
<proteinExistence type="inferred from homology"/>
<keyword evidence="3" id="KW-1003">Cell membrane</keyword>
<dbReference type="Proteomes" id="UP000824241">
    <property type="component" value="Unassembled WGS sequence"/>
</dbReference>
<comment type="caution">
    <text evidence="9">The sequence shown here is derived from an EMBL/GenBank/DDBJ whole genome shotgun (WGS) entry which is preliminary data.</text>
</comment>
<dbReference type="SUPFAM" id="SSF161098">
    <property type="entry name" value="MetI-like"/>
    <property type="match status" value="1"/>
</dbReference>
<dbReference type="EMBL" id="DVHA01000066">
    <property type="protein sequence ID" value="HIR60325.1"/>
    <property type="molecule type" value="Genomic_DNA"/>
</dbReference>
<keyword evidence="5 7" id="KW-1133">Transmembrane helix</keyword>
<dbReference type="AlphaFoldDB" id="A0A9D1J4F7"/>
<feature type="transmembrane region" description="Helical" evidence="7">
    <location>
        <begin position="72"/>
        <end position="96"/>
    </location>
</feature>
<evidence type="ECO:0000256" key="2">
    <source>
        <dbReference type="ARBA" id="ARBA00022448"/>
    </source>
</evidence>
<keyword evidence="4 7" id="KW-0812">Transmembrane</keyword>
<name>A0A9D1J4F7_9FIRM</name>
<dbReference type="Pfam" id="PF00528">
    <property type="entry name" value="BPD_transp_1"/>
    <property type="match status" value="1"/>
</dbReference>
<feature type="transmembrane region" description="Helical" evidence="7">
    <location>
        <begin position="108"/>
        <end position="128"/>
    </location>
</feature>
<evidence type="ECO:0000259" key="8">
    <source>
        <dbReference type="PROSITE" id="PS50928"/>
    </source>
</evidence>
<evidence type="ECO:0000256" key="4">
    <source>
        <dbReference type="ARBA" id="ARBA00022692"/>
    </source>
</evidence>
<organism evidence="9 10">
    <name type="scientific">Candidatus Faecivivens stercoravium</name>
    <dbReference type="NCBI Taxonomy" id="2840803"/>
    <lineage>
        <taxon>Bacteria</taxon>
        <taxon>Bacillati</taxon>
        <taxon>Bacillota</taxon>
        <taxon>Clostridia</taxon>
        <taxon>Eubacteriales</taxon>
        <taxon>Oscillospiraceae</taxon>
        <taxon>Oscillospiraceae incertae sedis</taxon>
        <taxon>Candidatus Faecivivens</taxon>
    </lineage>
</organism>
<gene>
    <name evidence="9" type="ORF">IAB37_01945</name>
</gene>
<feature type="transmembrane region" description="Helical" evidence="7">
    <location>
        <begin position="12"/>
        <end position="32"/>
    </location>
</feature>
<dbReference type="InterPro" id="IPR035906">
    <property type="entry name" value="MetI-like_sf"/>
</dbReference>
<dbReference type="GO" id="GO:0005886">
    <property type="term" value="C:plasma membrane"/>
    <property type="evidence" value="ECO:0007669"/>
    <property type="project" value="UniProtKB-SubCell"/>
</dbReference>
<evidence type="ECO:0000256" key="6">
    <source>
        <dbReference type="ARBA" id="ARBA00023136"/>
    </source>
</evidence>
<evidence type="ECO:0000313" key="9">
    <source>
        <dbReference type="EMBL" id="HIR60325.1"/>
    </source>
</evidence>
<evidence type="ECO:0000256" key="3">
    <source>
        <dbReference type="ARBA" id="ARBA00022475"/>
    </source>
</evidence>
<keyword evidence="2 7" id="KW-0813">Transport</keyword>
<sequence length="246" mass="27408">MRTREEKIFQIIGNIVMMIASLLVIIPMILLLSSSFTDNDALIRDGYRFIPTVFSTEAYTYVFSTGNSILRAYGVSFLLTAVGTVCSLIITTMLAYPLARSGLPFRGVLTFLVFFTMLFNGGLVPTYINYSNVFHIKNTFWAILIPGLLMSAYNVLLTKSYFVTGVPTEILEAASIDGASEFRTFLSVALPMAKPIIATIGLFVGIAYWNDWNNSIVYLTSTGGSQWYSIQALLYQMMQNISYLSQ</sequence>
<feature type="non-terminal residue" evidence="9">
    <location>
        <position position="246"/>
    </location>
</feature>
<dbReference type="Gene3D" id="1.10.3720.10">
    <property type="entry name" value="MetI-like"/>
    <property type="match status" value="1"/>
</dbReference>
<dbReference type="PROSITE" id="PS50928">
    <property type="entry name" value="ABC_TM1"/>
    <property type="match status" value="1"/>
</dbReference>
<keyword evidence="6 7" id="KW-0472">Membrane</keyword>
<feature type="domain" description="ABC transmembrane type-1" evidence="8">
    <location>
        <begin position="73"/>
        <end position="246"/>
    </location>
</feature>
<feature type="transmembrane region" description="Helical" evidence="7">
    <location>
        <begin position="140"/>
        <end position="163"/>
    </location>
</feature>
<dbReference type="InterPro" id="IPR000515">
    <property type="entry name" value="MetI-like"/>
</dbReference>
<feature type="transmembrane region" description="Helical" evidence="7">
    <location>
        <begin position="184"/>
        <end position="209"/>
    </location>
</feature>
<evidence type="ECO:0000313" key="10">
    <source>
        <dbReference type="Proteomes" id="UP000824241"/>
    </source>
</evidence>
<dbReference type="GO" id="GO:0055085">
    <property type="term" value="P:transmembrane transport"/>
    <property type="evidence" value="ECO:0007669"/>
    <property type="project" value="InterPro"/>
</dbReference>
<reference evidence="9" key="2">
    <citation type="journal article" date="2021" name="PeerJ">
        <title>Extensive microbial diversity within the chicken gut microbiome revealed by metagenomics and culture.</title>
        <authorList>
            <person name="Gilroy R."/>
            <person name="Ravi A."/>
            <person name="Getino M."/>
            <person name="Pursley I."/>
            <person name="Horton D.L."/>
            <person name="Alikhan N.F."/>
            <person name="Baker D."/>
            <person name="Gharbi K."/>
            <person name="Hall N."/>
            <person name="Watson M."/>
            <person name="Adriaenssens E.M."/>
            <person name="Foster-Nyarko E."/>
            <person name="Jarju S."/>
            <person name="Secka A."/>
            <person name="Antonio M."/>
            <person name="Oren A."/>
            <person name="Chaudhuri R.R."/>
            <person name="La Ragione R."/>
            <person name="Hildebrand F."/>
            <person name="Pallen M.J."/>
        </authorList>
    </citation>
    <scope>NUCLEOTIDE SEQUENCE</scope>
    <source>
        <strain evidence="9">CHK189-12415</strain>
    </source>
</reference>
<dbReference type="CDD" id="cd06261">
    <property type="entry name" value="TM_PBP2"/>
    <property type="match status" value="1"/>
</dbReference>
<evidence type="ECO:0000256" key="7">
    <source>
        <dbReference type="RuleBase" id="RU363032"/>
    </source>
</evidence>
<comment type="subcellular location">
    <subcellularLocation>
        <location evidence="1 7">Cell membrane</location>
        <topology evidence="1 7">Multi-pass membrane protein</topology>
    </subcellularLocation>
</comment>
<evidence type="ECO:0000256" key="1">
    <source>
        <dbReference type="ARBA" id="ARBA00004651"/>
    </source>
</evidence>
<comment type="similarity">
    <text evidence="7">Belongs to the binding-protein-dependent transport system permease family.</text>
</comment>